<evidence type="ECO:0000313" key="2">
    <source>
        <dbReference type="Proteomes" id="UP000005326"/>
    </source>
</evidence>
<proteinExistence type="predicted"/>
<reference evidence="1" key="1">
    <citation type="submission" date="2007-10" db="EMBL/GenBank/DDBJ databases">
        <authorList>
            <person name="Fulton L."/>
            <person name="Clifton S."/>
            <person name="Fulton B."/>
            <person name="Xu J."/>
            <person name="Minx P."/>
            <person name="Pepin K.H."/>
            <person name="Johnson M."/>
            <person name="Thiruvilangam P."/>
            <person name="Bhonagiri V."/>
            <person name="Nash W.E."/>
            <person name="Mardis E.R."/>
            <person name="Wilson R.K."/>
        </authorList>
    </citation>
    <scope>NUCLEOTIDE SEQUENCE [LARGE SCALE GENOMIC DNA]</scope>
    <source>
        <strain evidence="1">DSM 15702</strain>
    </source>
</reference>
<dbReference type="EMBL" id="ABCA03000037">
    <property type="protein sequence ID" value="EDS01466.1"/>
    <property type="molecule type" value="Genomic_DNA"/>
</dbReference>
<evidence type="ECO:0000313" key="1">
    <source>
        <dbReference type="EMBL" id="EDS01466.1"/>
    </source>
</evidence>
<organism evidence="1 2">
    <name type="scientific">[Eubacterium] siraeum DSM 15702</name>
    <dbReference type="NCBI Taxonomy" id="428128"/>
    <lineage>
        <taxon>Bacteria</taxon>
        <taxon>Bacillati</taxon>
        <taxon>Bacillota</taxon>
        <taxon>Clostridia</taxon>
        <taxon>Eubacteriales</taxon>
        <taxon>Oscillospiraceae</taxon>
        <taxon>Oscillospiraceae incertae sedis</taxon>
    </lineage>
</organism>
<comment type="caution">
    <text evidence="1">The sequence shown here is derived from an EMBL/GenBank/DDBJ whole genome shotgun (WGS) entry which is preliminary data.</text>
</comment>
<reference evidence="1" key="2">
    <citation type="submission" date="2014-06" db="EMBL/GenBank/DDBJ databases">
        <title>Draft genome sequence of Eubacterium siraeum (DSM 15702).</title>
        <authorList>
            <person name="Sudarsanam P."/>
            <person name="Ley R."/>
            <person name="Guruge J."/>
            <person name="Turnbaugh P.J."/>
            <person name="Mahowald M."/>
            <person name="Liep D."/>
            <person name="Gordon J."/>
        </authorList>
    </citation>
    <scope>NUCLEOTIDE SEQUENCE</scope>
    <source>
        <strain evidence="1">DSM 15702</strain>
    </source>
</reference>
<name>B0MLK1_9FIRM</name>
<sequence length="41" mass="4659">MPAGRAEGKSELLSELIKQGVITEEQANNYRDRKNKLRSDL</sequence>
<protein>
    <submittedName>
        <fullName evidence="1">Uncharacterized protein</fullName>
    </submittedName>
</protein>
<dbReference type="AlphaFoldDB" id="B0MLK1"/>
<keyword evidence="2" id="KW-1185">Reference proteome</keyword>
<accession>B0MLK1</accession>
<gene>
    <name evidence="1" type="ORF">EUBSIR_00671</name>
</gene>
<dbReference type="Proteomes" id="UP000005326">
    <property type="component" value="Unassembled WGS sequence"/>
</dbReference>